<dbReference type="EMBL" id="VJXY01000021">
    <property type="protein sequence ID" value="MBD6617923.1"/>
    <property type="molecule type" value="Genomic_DNA"/>
</dbReference>
<reference evidence="2" key="1">
    <citation type="submission" date="2019-07" db="EMBL/GenBank/DDBJ databases">
        <title>Toxilogical consequences of a new and cryptic species of cyanobacteria (Komarekiella delphini-convector) recovered from the epidermis of a bottlenose dolphin and 1500 ft. in the air.</title>
        <authorList>
            <person name="Brown A.O."/>
            <person name="Dvorak P."/>
            <person name="Villanueva C.D."/>
            <person name="Foss A.J."/>
            <person name="Garvey A.D."/>
            <person name="Gibson Q.A."/>
            <person name="Johansen J.R."/>
            <person name="Casamatta D.A."/>
        </authorList>
    </citation>
    <scope>NUCLEOTIDE SEQUENCE</scope>
    <source>
        <strain evidence="2">SJRDD-AB1</strain>
    </source>
</reference>
<accession>A0AA40SZM4</accession>
<dbReference type="InterPro" id="IPR001296">
    <property type="entry name" value="Glyco_trans_1"/>
</dbReference>
<dbReference type="Proteomes" id="UP001165986">
    <property type="component" value="Unassembled WGS sequence"/>
</dbReference>
<proteinExistence type="predicted"/>
<dbReference type="Gene3D" id="3.40.50.2000">
    <property type="entry name" value="Glycogen Phosphorylase B"/>
    <property type="match status" value="2"/>
</dbReference>
<gene>
    <name evidence="2" type="ORF">FNW02_19365</name>
</gene>
<dbReference type="Pfam" id="PF00534">
    <property type="entry name" value="Glycos_transf_1"/>
    <property type="match status" value="1"/>
</dbReference>
<keyword evidence="3" id="KW-1185">Reference proteome</keyword>
<dbReference type="AlphaFoldDB" id="A0AA40SZM4"/>
<evidence type="ECO:0000313" key="3">
    <source>
        <dbReference type="Proteomes" id="UP001165986"/>
    </source>
</evidence>
<dbReference type="SUPFAM" id="SSF53756">
    <property type="entry name" value="UDP-Glycosyltransferase/glycogen phosphorylase"/>
    <property type="match status" value="1"/>
</dbReference>
<sequence>MQKIANHTLQTLHKEGYHLIQKRFDVFRSLVSQTKDLVERNDYSAAAVYAEIAALYATFQHCGLFVSPELEQLLLTIGRKVIPNNICSSNSTALLPGTPNRVLHIATHLPPIGGHAKMLYRWIQQDSERIHSIAITRQGLDDVPSFLKEVVNNSQGKIYSLSESIGSIISWAKRLREIATSADLVVLHTHQEDVIPIIAFANREQSPPIIYVNQADQCFWLGYSISDVVANLRESGQRLSQERRGIAVERNLLLPIILNSIQRKLSRTDAKQQLGLAEDSIVVLTIARALKYKTTDGISYADVHLPVLQKYKQVIVIAIGAGNNDEDWSVAIEQTQGRIRALNERQDTSIFYQAADIYVDTFPFVSNTSLLEAGSYGLPLVSRYPFSDVCSIIGADSPGLTGNLIYARDLEEYTAILSNLIEDLEFRLSVGEATRTDITEIHMGINWQQSLEDMYFRAATLPRVSMMPTTDQMSSNEPDTLLTRIFCQKDIDLDRIIQSRMRKMPFNYRLHNLIKLIKIHGFSRFDSFKWFTLLLPEWFYSRMKNLLF</sequence>
<evidence type="ECO:0000313" key="2">
    <source>
        <dbReference type="EMBL" id="MBD6617923.1"/>
    </source>
</evidence>
<organism evidence="2 3">
    <name type="scientific">Komarekiella delphini-convector SJRDD-AB1</name>
    <dbReference type="NCBI Taxonomy" id="2593771"/>
    <lineage>
        <taxon>Bacteria</taxon>
        <taxon>Bacillati</taxon>
        <taxon>Cyanobacteriota</taxon>
        <taxon>Cyanophyceae</taxon>
        <taxon>Nostocales</taxon>
        <taxon>Nostocaceae</taxon>
        <taxon>Komarekiella</taxon>
        <taxon>Komarekiella delphini-convector</taxon>
    </lineage>
</organism>
<comment type="caution">
    <text evidence="2">The sequence shown here is derived from an EMBL/GenBank/DDBJ whole genome shotgun (WGS) entry which is preliminary data.</text>
</comment>
<feature type="domain" description="Glycosyl transferase family 1" evidence="1">
    <location>
        <begin position="267"/>
        <end position="435"/>
    </location>
</feature>
<name>A0AA40SZM4_9NOST</name>
<protein>
    <submittedName>
        <fullName evidence="2">Glycosyltransferase family 4 protein</fullName>
    </submittedName>
</protein>
<dbReference type="GO" id="GO:0016757">
    <property type="term" value="F:glycosyltransferase activity"/>
    <property type="evidence" value="ECO:0007669"/>
    <property type="project" value="InterPro"/>
</dbReference>
<evidence type="ECO:0000259" key="1">
    <source>
        <dbReference type="Pfam" id="PF00534"/>
    </source>
</evidence>
<dbReference type="RefSeq" id="WP_191759190.1">
    <property type="nucleotide sequence ID" value="NZ_VJXY01000021.1"/>
</dbReference>